<dbReference type="PROSITE" id="PS51707">
    <property type="entry name" value="CYTH"/>
    <property type="match status" value="1"/>
</dbReference>
<proteinExistence type="predicted"/>
<dbReference type="InterPro" id="IPR008173">
    <property type="entry name" value="Adenylyl_cyclase_CyaB"/>
</dbReference>
<dbReference type="Gene3D" id="2.40.320.10">
    <property type="entry name" value="Hypothetical Protein Pfu-838710-001"/>
    <property type="match status" value="1"/>
</dbReference>
<dbReference type="InterPro" id="IPR033469">
    <property type="entry name" value="CYTH-like_dom_sf"/>
</dbReference>
<dbReference type="EMBL" id="APND01000001">
    <property type="protein sequence ID" value="MES1928114.1"/>
    <property type="molecule type" value="Genomic_DNA"/>
</dbReference>
<reference evidence="2 3" key="1">
    <citation type="submission" date="2013-03" db="EMBL/GenBank/DDBJ databases">
        <title>Salinisphaera dokdonensis CL-ES53 Genome Sequencing.</title>
        <authorList>
            <person name="Li C."/>
            <person name="Lai Q."/>
            <person name="Shao Z."/>
        </authorList>
    </citation>
    <scope>NUCLEOTIDE SEQUENCE [LARGE SCALE GENOMIC DNA]</scope>
    <source>
        <strain evidence="2 3">CL-ES53</strain>
    </source>
</reference>
<accession>A0ABV2AWT1</accession>
<keyword evidence="3" id="KW-1185">Reference proteome</keyword>
<dbReference type="CDD" id="cd07890">
    <property type="entry name" value="CYTH-like_AC_IV-like"/>
    <property type="match status" value="1"/>
</dbReference>
<sequence length="177" mass="19654">MARNIEIKAVVADPAALHRRAVALATDGPYVLEQHDTFFECSRGRLKLRRIDDGTAELIFYRRPDATGPKTCEYERSPVADPEALADVLAQAWGVRGEVRKTRTLYFVERARIHLDQVERLGDFMELEVVLGADESIAQGEREAERLMAALGIADSDLLEGAYIDRLSGKADPGTRA</sequence>
<protein>
    <submittedName>
        <fullName evidence="2">Adenylate cyclase, class 2</fullName>
    </submittedName>
</protein>
<dbReference type="Pfam" id="PF01928">
    <property type="entry name" value="CYTH"/>
    <property type="match status" value="1"/>
</dbReference>
<evidence type="ECO:0000313" key="2">
    <source>
        <dbReference type="EMBL" id="MES1928114.1"/>
    </source>
</evidence>
<gene>
    <name evidence="2" type="ORF">SADO_02625</name>
</gene>
<dbReference type="PANTHER" id="PTHR21028:SF2">
    <property type="entry name" value="CYTH DOMAIN-CONTAINING PROTEIN"/>
    <property type="match status" value="1"/>
</dbReference>
<dbReference type="PANTHER" id="PTHR21028">
    <property type="entry name" value="SI:CH211-156B7.4"/>
    <property type="match status" value="1"/>
</dbReference>
<dbReference type="SMART" id="SM01118">
    <property type="entry name" value="CYTH"/>
    <property type="match status" value="1"/>
</dbReference>
<organism evidence="2 3">
    <name type="scientific">Salinisphaera dokdonensis CL-ES53</name>
    <dbReference type="NCBI Taxonomy" id="1304272"/>
    <lineage>
        <taxon>Bacteria</taxon>
        <taxon>Pseudomonadati</taxon>
        <taxon>Pseudomonadota</taxon>
        <taxon>Gammaproteobacteria</taxon>
        <taxon>Salinisphaerales</taxon>
        <taxon>Salinisphaeraceae</taxon>
        <taxon>Salinisphaera</taxon>
    </lineage>
</organism>
<evidence type="ECO:0000313" key="3">
    <source>
        <dbReference type="Proteomes" id="UP001460888"/>
    </source>
</evidence>
<comment type="caution">
    <text evidence="2">The sequence shown here is derived from an EMBL/GenBank/DDBJ whole genome shotgun (WGS) entry which is preliminary data.</text>
</comment>
<dbReference type="InterPro" id="IPR023577">
    <property type="entry name" value="CYTH_domain"/>
</dbReference>
<dbReference type="SUPFAM" id="SSF55154">
    <property type="entry name" value="CYTH-like phosphatases"/>
    <property type="match status" value="1"/>
</dbReference>
<feature type="domain" description="CYTH" evidence="1">
    <location>
        <begin position="2"/>
        <end position="169"/>
    </location>
</feature>
<name>A0ABV2AWT1_9GAMM</name>
<evidence type="ECO:0000259" key="1">
    <source>
        <dbReference type="PROSITE" id="PS51707"/>
    </source>
</evidence>
<dbReference type="RefSeq" id="WP_353108986.1">
    <property type="nucleotide sequence ID" value="NZ_APND01000001.1"/>
</dbReference>
<dbReference type="Proteomes" id="UP001460888">
    <property type="component" value="Unassembled WGS sequence"/>
</dbReference>